<dbReference type="AlphaFoldDB" id="A0A1G2T9D1"/>
<proteinExistence type="predicted"/>
<accession>A0A1G2T9D1</accession>
<evidence type="ECO:0000313" key="1">
    <source>
        <dbReference type="EMBL" id="OHA93873.1"/>
    </source>
</evidence>
<name>A0A1G2T9D1_9BACT</name>
<dbReference type="EMBL" id="MHVL01000007">
    <property type="protein sequence ID" value="OHA93873.1"/>
    <property type="molecule type" value="Genomic_DNA"/>
</dbReference>
<comment type="caution">
    <text evidence="1">The sequence shown here is derived from an EMBL/GenBank/DDBJ whole genome shotgun (WGS) entry which is preliminary data.</text>
</comment>
<organism evidence="1 2">
    <name type="scientific">Candidatus Zambryskibacteria bacterium RIFCSPHIGHO2_02_38_10.5</name>
    <dbReference type="NCBI Taxonomy" id="1802742"/>
    <lineage>
        <taxon>Bacteria</taxon>
        <taxon>Candidatus Zambryskiibacteriota</taxon>
    </lineage>
</organism>
<protein>
    <submittedName>
        <fullName evidence="1">Uncharacterized protein</fullName>
    </submittedName>
</protein>
<sequence>MSANNLILIKEKTKGIYKVSENNYEPDGEIHNIGTFDSLRTAIEKAEEYITNSEMGVEYGIRFTLKKLN</sequence>
<reference evidence="1 2" key="1">
    <citation type="journal article" date="2016" name="Nat. Commun.">
        <title>Thousands of microbial genomes shed light on interconnected biogeochemical processes in an aquifer system.</title>
        <authorList>
            <person name="Anantharaman K."/>
            <person name="Brown C.T."/>
            <person name="Hug L.A."/>
            <person name="Sharon I."/>
            <person name="Castelle C.J."/>
            <person name="Probst A.J."/>
            <person name="Thomas B.C."/>
            <person name="Singh A."/>
            <person name="Wilkins M.J."/>
            <person name="Karaoz U."/>
            <person name="Brodie E.L."/>
            <person name="Williams K.H."/>
            <person name="Hubbard S.S."/>
            <person name="Banfield J.F."/>
        </authorList>
    </citation>
    <scope>NUCLEOTIDE SEQUENCE [LARGE SCALE GENOMIC DNA]</scope>
</reference>
<gene>
    <name evidence="1" type="ORF">A2W58_00315</name>
</gene>
<dbReference type="Proteomes" id="UP000179264">
    <property type="component" value="Unassembled WGS sequence"/>
</dbReference>
<evidence type="ECO:0000313" key="2">
    <source>
        <dbReference type="Proteomes" id="UP000179264"/>
    </source>
</evidence>